<reference evidence="1 2" key="1">
    <citation type="submission" date="2019-04" db="EMBL/GenBank/DDBJ databases">
        <title>The CDC panel for molecular diagnostics of ciprofloxacin resistance and its use for research and clinical development.</title>
        <authorList>
            <person name="Liu H."/>
            <person name="Tang K."/>
            <person name="Pham C."/>
            <person name="Schmerer M."/>
        </authorList>
    </citation>
    <scope>NUCLEOTIDE SEQUENCE [LARGE SCALE GENOMIC DNA]</scope>
    <source>
        <strain evidence="1 2">LRRBGS_0742</strain>
    </source>
</reference>
<sequence length="61" mass="6848">KGSYLGSGVPSRDIPRFLGLYHRGRLPVDRLLTHRIRLDDINAGFDRLADGGAIRQVVEFN</sequence>
<dbReference type="Proteomes" id="UP000307092">
    <property type="component" value="Unassembled WGS sequence"/>
</dbReference>
<dbReference type="InterPro" id="IPR011032">
    <property type="entry name" value="GroES-like_sf"/>
</dbReference>
<dbReference type="SUPFAM" id="SSF50129">
    <property type="entry name" value="GroES-like"/>
    <property type="match status" value="1"/>
</dbReference>
<name>A0AAX2TMD3_NEIGO</name>
<evidence type="ECO:0000313" key="1">
    <source>
        <dbReference type="EMBL" id="TJX03148.1"/>
    </source>
</evidence>
<evidence type="ECO:0000313" key="2">
    <source>
        <dbReference type="Proteomes" id="UP000307092"/>
    </source>
</evidence>
<dbReference type="EMBL" id="SUQX01000080">
    <property type="protein sequence ID" value="TJX03148.1"/>
    <property type="molecule type" value="Genomic_DNA"/>
</dbReference>
<organism evidence="1 2">
    <name type="scientific">Neisseria gonorrhoeae</name>
    <dbReference type="NCBI Taxonomy" id="485"/>
    <lineage>
        <taxon>Bacteria</taxon>
        <taxon>Pseudomonadati</taxon>
        <taxon>Pseudomonadota</taxon>
        <taxon>Betaproteobacteria</taxon>
        <taxon>Neisseriales</taxon>
        <taxon>Neisseriaceae</taxon>
        <taxon>Neisseria</taxon>
    </lineage>
</organism>
<dbReference type="AlphaFoldDB" id="A0AAX2TMD3"/>
<gene>
    <name evidence="1" type="ORF">E8M63_12995</name>
</gene>
<proteinExistence type="predicted"/>
<feature type="non-terminal residue" evidence="1">
    <location>
        <position position="1"/>
    </location>
</feature>
<comment type="caution">
    <text evidence="1">The sequence shown here is derived from an EMBL/GenBank/DDBJ whole genome shotgun (WGS) entry which is preliminary data.</text>
</comment>
<protein>
    <submittedName>
        <fullName evidence="1">Alcohol dehydrogenase</fullName>
    </submittedName>
</protein>
<dbReference type="Gene3D" id="3.90.180.10">
    <property type="entry name" value="Medium-chain alcohol dehydrogenases, catalytic domain"/>
    <property type="match status" value="1"/>
</dbReference>
<accession>A0AAX2TMD3</accession>